<proteinExistence type="predicted"/>
<sequence>MSEKYSYHYDSDTRILSRSHYGNFTLQDIFDSWNDAIDNDLIPKRTIGFFIDYRDADLQVDPSDHKKIIEYFDSRKEIFGDKKFAVLVNSPRNTVLPFIIEHTPKHYTLKTFTTEEAALRWILNDRL</sequence>
<organism evidence="1 2">
    <name type="scientific">Zhouia spongiae</name>
    <dbReference type="NCBI Taxonomy" id="2202721"/>
    <lineage>
        <taxon>Bacteria</taxon>
        <taxon>Pseudomonadati</taxon>
        <taxon>Bacteroidota</taxon>
        <taxon>Flavobacteriia</taxon>
        <taxon>Flavobacteriales</taxon>
        <taxon>Flavobacteriaceae</taxon>
        <taxon>Zhouia</taxon>
    </lineage>
</organism>
<evidence type="ECO:0000313" key="1">
    <source>
        <dbReference type="EMBL" id="UNY99076.1"/>
    </source>
</evidence>
<dbReference type="RefSeq" id="WP_242937476.1">
    <property type="nucleotide sequence ID" value="NZ_CP094326.1"/>
</dbReference>
<name>A0ABY3YML9_9FLAO</name>
<reference evidence="1 2" key="1">
    <citation type="journal article" date="2018" name="Int. J. Syst. Evol. Microbiol.">
        <title>Zhouia spongiae sp. nov., isolated from a marine sponge.</title>
        <authorList>
            <person name="Zhuang L."/>
            <person name="Lin B."/>
            <person name="Qin F."/>
            <person name="Luo L."/>
        </authorList>
    </citation>
    <scope>NUCLEOTIDE SEQUENCE [LARGE SCALE GENOMIC DNA]</scope>
    <source>
        <strain evidence="1 2">HN-Y44</strain>
    </source>
</reference>
<dbReference type="EMBL" id="CP094326">
    <property type="protein sequence ID" value="UNY99076.1"/>
    <property type="molecule type" value="Genomic_DNA"/>
</dbReference>
<gene>
    <name evidence="1" type="ORF">MQE36_01710</name>
</gene>
<protein>
    <recommendedName>
        <fullName evidence="3">STAS/SEC14 domain-containing protein</fullName>
    </recommendedName>
</protein>
<accession>A0ABY3YML9</accession>
<evidence type="ECO:0000313" key="2">
    <source>
        <dbReference type="Proteomes" id="UP000829476"/>
    </source>
</evidence>
<keyword evidence="2" id="KW-1185">Reference proteome</keyword>
<dbReference type="Proteomes" id="UP000829476">
    <property type="component" value="Chromosome"/>
</dbReference>
<evidence type="ECO:0008006" key="3">
    <source>
        <dbReference type="Google" id="ProtNLM"/>
    </source>
</evidence>